<protein>
    <submittedName>
        <fullName evidence="7">Acetyl-CoA C-acetyltransferase</fullName>
        <ecNumber evidence="7">2.3.1.9</ecNumber>
    </submittedName>
</protein>
<dbReference type="EC" id="2.3.1.9" evidence="7"/>
<evidence type="ECO:0000256" key="2">
    <source>
        <dbReference type="ARBA" id="ARBA00022679"/>
    </source>
</evidence>
<feature type="domain" description="Thiolase N-terminal" evidence="5">
    <location>
        <begin position="8"/>
        <end position="278"/>
    </location>
</feature>
<keyword evidence="2 4" id="KW-0808">Transferase</keyword>
<comment type="caution">
    <text evidence="7">The sequence shown here is derived from an EMBL/GenBank/DDBJ whole genome shotgun (WGS) entry which is preliminary data.</text>
</comment>
<dbReference type="Proteomes" id="UP001596114">
    <property type="component" value="Unassembled WGS sequence"/>
</dbReference>
<dbReference type="PANTHER" id="PTHR42689:SF1">
    <property type="entry name" value="ACETYL-COA ACYLTRANSFERASE FADA2 (3-KETOACYL-COA THIOLASE) (BETA-KETOTHIOLASE)-RELATED"/>
    <property type="match status" value="1"/>
</dbReference>
<dbReference type="SUPFAM" id="SSF53901">
    <property type="entry name" value="Thiolase-like"/>
    <property type="match status" value="2"/>
</dbReference>
<evidence type="ECO:0000313" key="7">
    <source>
        <dbReference type="EMBL" id="MFC5527713.1"/>
    </source>
</evidence>
<keyword evidence="8" id="KW-1185">Reference proteome</keyword>
<dbReference type="InterPro" id="IPR020616">
    <property type="entry name" value="Thiolase_N"/>
</dbReference>
<dbReference type="PANTHER" id="PTHR42689">
    <property type="entry name" value="ACETYL-COA ACYLTRANSFERASE FADA2 (3-KETOACYL-COA THIOLASE) (BETA-KETOTHIOLASE)-RELATED"/>
    <property type="match status" value="1"/>
</dbReference>
<dbReference type="InterPro" id="IPR020617">
    <property type="entry name" value="Thiolase_C"/>
</dbReference>
<sequence>MENTQRRVGVIGGTRIPFCRNNTAYADVGNFGMSVKVLGALVERFGLHGVELGEVAMGAVIKHSSDWNLAREALLSSGLAPTTPGITTARACGTSLDNAIIIANKIAAGQIEAGIAGGSDTTSDVPIVYGTRLRKRLLAMNRAKTPLDKLKAALRGFSFSELKPSFPGVAEPRTGKSMGDHCEQMAKEWKIGREAQDRLALDSHHKLAAAYDAGFFEDLLVPFRGLRRDGFLRPDTTLEKLAALKPAFDRSSGHGTLTAGNSTGLSDGAAAVLLASEDWAARRGLKVQAYLRDAEVAAVDFVHGEGLLMAPTIAVPRMLARQGLTLQDFDYYEIHEAFAAQVLCTLRAWESVDYCKQRLGLDAAFGSIDPAKLNVHGSSLAVGHPFAATGARIIATLAKMLEQKGSGRGLISICTAGGMGVTAILERP</sequence>
<accession>A0ABW0QSC5</accession>
<dbReference type="InterPro" id="IPR050521">
    <property type="entry name" value="3-ketoacyl-CoA_Thiolase"/>
</dbReference>
<dbReference type="InterPro" id="IPR002155">
    <property type="entry name" value="Thiolase"/>
</dbReference>
<evidence type="ECO:0000256" key="4">
    <source>
        <dbReference type="RuleBase" id="RU003557"/>
    </source>
</evidence>
<evidence type="ECO:0000256" key="1">
    <source>
        <dbReference type="ARBA" id="ARBA00010982"/>
    </source>
</evidence>
<dbReference type="Pfam" id="PF02803">
    <property type="entry name" value="Thiolase_C"/>
    <property type="match status" value="1"/>
</dbReference>
<dbReference type="Pfam" id="PF00108">
    <property type="entry name" value="Thiolase_N"/>
    <property type="match status" value="1"/>
</dbReference>
<keyword evidence="3 4" id="KW-0012">Acyltransferase</keyword>
<organism evidence="7 8">
    <name type="scientific">Rhodanobacter ginsengisoli</name>
    <dbReference type="NCBI Taxonomy" id="418646"/>
    <lineage>
        <taxon>Bacteria</taxon>
        <taxon>Pseudomonadati</taxon>
        <taxon>Pseudomonadota</taxon>
        <taxon>Gammaproteobacteria</taxon>
        <taxon>Lysobacterales</taxon>
        <taxon>Rhodanobacteraceae</taxon>
        <taxon>Rhodanobacter</taxon>
    </lineage>
</organism>
<dbReference type="GO" id="GO:0003985">
    <property type="term" value="F:acetyl-CoA C-acetyltransferase activity"/>
    <property type="evidence" value="ECO:0007669"/>
    <property type="project" value="UniProtKB-EC"/>
</dbReference>
<dbReference type="EMBL" id="JBHSNF010000005">
    <property type="protein sequence ID" value="MFC5527713.1"/>
    <property type="molecule type" value="Genomic_DNA"/>
</dbReference>
<dbReference type="NCBIfam" id="NF006740">
    <property type="entry name" value="PRK09268.1"/>
    <property type="match status" value="1"/>
</dbReference>
<reference evidence="8" key="1">
    <citation type="journal article" date="2019" name="Int. J. Syst. Evol. Microbiol.">
        <title>The Global Catalogue of Microorganisms (GCM) 10K type strain sequencing project: providing services to taxonomists for standard genome sequencing and annotation.</title>
        <authorList>
            <consortium name="The Broad Institute Genomics Platform"/>
            <consortium name="The Broad Institute Genome Sequencing Center for Infectious Disease"/>
            <person name="Wu L."/>
            <person name="Ma J."/>
        </authorList>
    </citation>
    <scope>NUCLEOTIDE SEQUENCE [LARGE SCALE GENOMIC DNA]</scope>
    <source>
        <strain evidence="8">CGMCC 1.16619</strain>
    </source>
</reference>
<proteinExistence type="inferred from homology"/>
<evidence type="ECO:0000259" key="5">
    <source>
        <dbReference type="Pfam" id="PF00108"/>
    </source>
</evidence>
<gene>
    <name evidence="7" type="ORF">ACFPPA_18360</name>
</gene>
<name>A0ABW0QSC5_9GAMM</name>
<dbReference type="PIRSF" id="PIRSF000429">
    <property type="entry name" value="Ac-CoA_Ac_transf"/>
    <property type="match status" value="1"/>
</dbReference>
<feature type="domain" description="Thiolase C-terminal" evidence="6">
    <location>
        <begin position="286"/>
        <end position="427"/>
    </location>
</feature>
<dbReference type="NCBIfam" id="TIGR01930">
    <property type="entry name" value="AcCoA-C-Actrans"/>
    <property type="match status" value="1"/>
</dbReference>
<evidence type="ECO:0000313" key="8">
    <source>
        <dbReference type="Proteomes" id="UP001596114"/>
    </source>
</evidence>
<evidence type="ECO:0000259" key="6">
    <source>
        <dbReference type="Pfam" id="PF02803"/>
    </source>
</evidence>
<dbReference type="CDD" id="cd00751">
    <property type="entry name" value="thiolase"/>
    <property type="match status" value="1"/>
</dbReference>
<dbReference type="RefSeq" id="WP_377322575.1">
    <property type="nucleotide sequence ID" value="NZ_JBHSNF010000005.1"/>
</dbReference>
<dbReference type="Gene3D" id="3.40.47.10">
    <property type="match status" value="1"/>
</dbReference>
<comment type="similarity">
    <text evidence="1 4">Belongs to the thiolase-like superfamily. Thiolase family.</text>
</comment>
<dbReference type="InterPro" id="IPR016039">
    <property type="entry name" value="Thiolase-like"/>
</dbReference>
<evidence type="ECO:0000256" key="3">
    <source>
        <dbReference type="ARBA" id="ARBA00023315"/>
    </source>
</evidence>